<dbReference type="Pfam" id="PF00067">
    <property type="entry name" value="p450"/>
    <property type="match status" value="1"/>
</dbReference>
<reference evidence="2 3" key="1">
    <citation type="journal article" date="2020" name="Genome Biol. Evol.">
        <title>Comparative genomics of Sclerotiniaceae.</title>
        <authorList>
            <person name="Valero Jimenez C.A."/>
            <person name="Steentjes M."/>
            <person name="Scholten O.E."/>
            <person name="Van Kan J.A.L."/>
        </authorList>
    </citation>
    <scope>NUCLEOTIDE SEQUENCE [LARGE SCALE GENOMIC DNA]</scope>
    <source>
        <strain evidence="2 3">B1</strain>
    </source>
</reference>
<dbReference type="RefSeq" id="XP_038803610.1">
    <property type="nucleotide sequence ID" value="XM_038960053.1"/>
</dbReference>
<organism evidence="2 3">
    <name type="scientific">Botrytis deweyae</name>
    <dbReference type="NCBI Taxonomy" id="2478750"/>
    <lineage>
        <taxon>Eukaryota</taxon>
        <taxon>Fungi</taxon>
        <taxon>Dikarya</taxon>
        <taxon>Ascomycota</taxon>
        <taxon>Pezizomycotina</taxon>
        <taxon>Leotiomycetes</taxon>
        <taxon>Helotiales</taxon>
        <taxon>Sclerotiniaceae</taxon>
        <taxon>Botrytis</taxon>
    </lineage>
</organism>
<proteinExistence type="predicted"/>
<dbReference type="GeneID" id="62239199"/>
<keyword evidence="3" id="KW-1185">Reference proteome</keyword>
<protein>
    <recommendedName>
        <fullName evidence="4">Cytochrome P450</fullName>
    </recommendedName>
</protein>
<comment type="caution">
    <text evidence="2">The sequence shown here is derived from an EMBL/GenBank/DDBJ whole genome shotgun (WGS) entry which is preliminary data.</text>
</comment>
<dbReference type="Gene3D" id="1.10.630.10">
    <property type="entry name" value="Cytochrome P450"/>
    <property type="match status" value="1"/>
</dbReference>
<accession>A0ABQ7I359</accession>
<name>A0ABQ7I359_9HELO</name>
<sequence length="140" mass="15542">MKLEIEILSGLRDNPLEGVTIVDTYVPGNVIVCVSRYVLGRLKDSYEQPLDLHSRPEKKKSEFAPFSMGTHSCTGNNLSLVQLRSVIATFLTRYDISFGPNEDNSTNMLESWPSVSSLGHSSKTCSGKECMGEGMKEYML</sequence>
<keyword evidence="1" id="KW-0843">Virulence</keyword>
<dbReference type="InterPro" id="IPR001128">
    <property type="entry name" value="Cyt_P450"/>
</dbReference>
<evidence type="ECO:0000313" key="2">
    <source>
        <dbReference type="EMBL" id="KAF7908955.1"/>
    </source>
</evidence>
<dbReference type="InterPro" id="IPR036396">
    <property type="entry name" value="Cyt_P450_sf"/>
</dbReference>
<dbReference type="EMBL" id="RCSX01000066">
    <property type="protein sequence ID" value="KAF7908955.1"/>
    <property type="molecule type" value="Genomic_DNA"/>
</dbReference>
<evidence type="ECO:0000256" key="1">
    <source>
        <dbReference type="ARBA" id="ARBA00023026"/>
    </source>
</evidence>
<dbReference type="SUPFAM" id="SSF48264">
    <property type="entry name" value="Cytochrome P450"/>
    <property type="match status" value="1"/>
</dbReference>
<gene>
    <name evidence="2" type="ORF">EAE98_012428</name>
</gene>
<evidence type="ECO:0000313" key="3">
    <source>
        <dbReference type="Proteomes" id="UP000783213"/>
    </source>
</evidence>
<dbReference type="Proteomes" id="UP000783213">
    <property type="component" value="Unassembled WGS sequence"/>
</dbReference>
<evidence type="ECO:0008006" key="4">
    <source>
        <dbReference type="Google" id="ProtNLM"/>
    </source>
</evidence>